<keyword evidence="4" id="KW-1185">Reference proteome</keyword>
<sequence>MELTPGQEERIRRLLEEALAEAARVSLAQHDAAEVGEFTADRRRALERLLSGPAHDPQDPLDQGGDGGGIAEHG</sequence>
<reference evidence="3 4" key="1">
    <citation type="submission" date="2020-08" db="EMBL/GenBank/DDBJ databases">
        <title>Genomic Encyclopedia of Type Strains, Phase III (KMG-III): the genomes of soil and plant-associated and newly described type strains.</title>
        <authorList>
            <person name="Whitman W."/>
        </authorList>
    </citation>
    <scope>NUCLEOTIDE SEQUENCE [LARGE SCALE GENOMIC DNA]</scope>
    <source>
        <strain evidence="3 4">CECT 3287</strain>
    </source>
</reference>
<evidence type="ECO:0000256" key="1">
    <source>
        <dbReference type="SAM" id="MobiDB-lite"/>
    </source>
</evidence>
<feature type="compositionally biased region" description="Gly residues" evidence="1">
    <location>
        <begin position="64"/>
        <end position="74"/>
    </location>
</feature>
<dbReference type="AlphaFoldDB" id="A0A7W5AHM0"/>
<protein>
    <submittedName>
        <fullName evidence="3">Uncharacterized protein</fullName>
    </submittedName>
</protein>
<name>A0A7W5AHM0_9ACTN</name>
<dbReference type="EMBL" id="BOMF01000105">
    <property type="protein sequence ID" value="GID48521.1"/>
    <property type="molecule type" value="Genomic_DNA"/>
</dbReference>
<feature type="region of interest" description="Disordered" evidence="1">
    <location>
        <begin position="46"/>
        <end position="74"/>
    </location>
</feature>
<evidence type="ECO:0000313" key="4">
    <source>
        <dbReference type="Proteomes" id="UP000590749"/>
    </source>
</evidence>
<dbReference type="EMBL" id="JACHXF010000008">
    <property type="protein sequence ID" value="MBB3096452.1"/>
    <property type="molecule type" value="Genomic_DNA"/>
</dbReference>
<accession>A0A7W5AHM0</accession>
<evidence type="ECO:0000313" key="5">
    <source>
        <dbReference type="Proteomes" id="UP000645640"/>
    </source>
</evidence>
<dbReference type="Proteomes" id="UP000590749">
    <property type="component" value="Unassembled WGS sequence"/>
</dbReference>
<evidence type="ECO:0000313" key="2">
    <source>
        <dbReference type="EMBL" id="GID48521.1"/>
    </source>
</evidence>
<evidence type="ECO:0000313" key="3">
    <source>
        <dbReference type="EMBL" id="MBB3096452.1"/>
    </source>
</evidence>
<organism evidence="3 4">
    <name type="scientific">Actinoplanes campanulatus</name>
    <dbReference type="NCBI Taxonomy" id="113559"/>
    <lineage>
        <taxon>Bacteria</taxon>
        <taxon>Bacillati</taxon>
        <taxon>Actinomycetota</taxon>
        <taxon>Actinomycetes</taxon>
        <taxon>Micromonosporales</taxon>
        <taxon>Micromonosporaceae</taxon>
        <taxon>Actinoplanes</taxon>
    </lineage>
</organism>
<comment type="caution">
    <text evidence="3">The sequence shown here is derived from an EMBL/GenBank/DDBJ whole genome shotgun (WGS) entry which is preliminary data.</text>
</comment>
<reference evidence="2 5" key="2">
    <citation type="submission" date="2021-01" db="EMBL/GenBank/DDBJ databases">
        <title>Whole genome shotgun sequence of Actinoplanes capillaceus NBRC 16408.</title>
        <authorList>
            <person name="Komaki H."/>
            <person name="Tamura T."/>
        </authorList>
    </citation>
    <scope>NUCLEOTIDE SEQUENCE [LARGE SCALE GENOMIC DNA]</scope>
    <source>
        <strain evidence="2 5">NBRC 16408</strain>
    </source>
</reference>
<proteinExistence type="predicted"/>
<gene>
    <name evidence="2" type="ORF">Aca07nite_57960</name>
    <name evidence="3" type="ORF">FHR83_004122</name>
</gene>